<organism evidence="1">
    <name type="scientific">marine sediment metagenome</name>
    <dbReference type="NCBI Taxonomy" id="412755"/>
    <lineage>
        <taxon>unclassified sequences</taxon>
        <taxon>metagenomes</taxon>
        <taxon>ecological metagenomes</taxon>
    </lineage>
</organism>
<dbReference type="AlphaFoldDB" id="A0A0F9ECF1"/>
<dbReference type="EMBL" id="LAZR01028012">
    <property type="protein sequence ID" value="KKL63896.1"/>
    <property type="molecule type" value="Genomic_DNA"/>
</dbReference>
<proteinExistence type="predicted"/>
<sequence length="78" mass="8451">MWELVLTIALLIASPTGGLKTGAVKAFYPDKFSTEAKCNTHKRSEIERITGSVLPTLSGKNNAVIFRAIGECKIVESK</sequence>
<comment type="caution">
    <text evidence="1">The sequence shown here is derived from an EMBL/GenBank/DDBJ whole genome shotgun (WGS) entry which is preliminary data.</text>
</comment>
<evidence type="ECO:0000313" key="1">
    <source>
        <dbReference type="EMBL" id="KKL63896.1"/>
    </source>
</evidence>
<gene>
    <name evidence="1" type="ORF">LCGC14_2170540</name>
</gene>
<accession>A0A0F9ECF1</accession>
<reference evidence="1" key="1">
    <citation type="journal article" date="2015" name="Nature">
        <title>Complex archaea that bridge the gap between prokaryotes and eukaryotes.</title>
        <authorList>
            <person name="Spang A."/>
            <person name="Saw J.H."/>
            <person name="Jorgensen S.L."/>
            <person name="Zaremba-Niedzwiedzka K."/>
            <person name="Martijn J."/>
            <person name="Lind A.E."/>
            <person name="van Eijk R."/>
            <person name="Schleper C."/>
            <person name="Guy L."/>
            <person name="Ettema T.J."/>
        </authorList>
    </citation>
    <scope>NUCLEOTIDE SEQUENCE</scope>
</reference>
<protein>
    <submittedName>
        <fullName evidence="1">Uncharacterized protein</fullName>
    </submittedName>
</protein>
<name>A0A0F9ECF1_9ZZZZ</name>